<proteinExistence type="predicted"/>
<feature type="signal peptide" evidence="1">
    <location>
        <begin position="1"/>
        <end position="24"/>
    </location>
</feature>
<feature type="chain" id="PRO_5018183000" evidence="1">
    <location>
        <begin position="25"/>
        <end position="236"/>
    </location>
</feature>
<name>A0A3G2SWX4_9GAMM</name>
<dbReference type="Proteomes" id="UP000279962">
    <property type="component" value="Plasmid p4_010062"/>
</dbReference>
<organism evidence="2 3">
    <name type="scientific">Acinetobacter wuhouensis</name>
    <dbReference type="NCBI Taxonomy" id="1879050"/>
    <lineage>
        <taxon>Bacteria</taxon>
        <taxon>Pseudomonadati</taxon>
        <taxon>Pseudomonadota</taxon>
        <taxon>Gammaproteobacteria</taxon>
        <taxon>Moraxellales</taxon>
        <taxon>Moraxellaceae</taxon>
        <taxon>Acinetobacter</taxon>
    </lineage>
</organism>
<accession>A0A3G2SWX4</accession>
<geneLocation type="plasmid" evidence="2 3">
    <name>p4_010062</name>
</geneLocation>
<dbReference type="EMBL" id="CP033124">
    <property type="protein sequence ID" value="AYO52297.1"/>
    <property type="molecule type" value="Genomic_DNA"/>
</dbReference>
<dbReference type="AlphaFoldDB" id="A0A3G2SWX4"/>
<sequence>MKYRFLKLSIFSFTTYFLAVPVNADLVELNPNSNNVSEDRIEQLTRTLQQAESYLDSINIPPAISEPKSEITPNTIYSLRDHDSPVLLKNNRSRYNHLKVEKKTYYPDSSIHAHYNFEPQTWWVNCHKKKFDNMKVCSMSEGDLWVFLINGRYSVSVGSDHYPRSKGGLRIDNSSAIYGYEGELPKPLNIIERLKKGKVAYTRYQKWPYEYNKDGEVSLKGFTKKFLCTRQKKITH</sequence>
<protein>
    <submittedName>
        <fullName evidence="2">Uncharacterized protein</fullName>
    </submittedName>
</protein>
<keyword evidence="2" id="KW-0614">Plasmid</keyword>
<reference evidence="2 3" key="1">
    <citation type="submission" date="2018-10" db="EMBL/GenBank/DDBJ databases">
        <title>The complete genome of Acinetobacter wuhouensis strain WCHAW010062.</title>
        <authorList>
            <person name="Hu Y."/>
            <person name="Long H."/>
            <person name="Feng Y."/>
            <person name="Zong Z."/>
        </authorList>
    </citation>
    <scope>NUCLEOTIDE SEQUENCE [LARGE SCALE GENOMIC DNA]</scope>
    <source>
        <strain evidence="2 3">WCHAW010062</strain>
        <plasmid evidence="2 3">p4_010062</plasmid>
    </source>
</reference>
<gene>
    <name evidence="2" type="ORF">CDG68_00685</name>
</gene>
<evidence type="ECO:0000313" key="2">
    <source>
        <dbReference type="EMBL" id="AYO52297.1"/>
    </source>
</evidence>
<evidence type="ECO:0000313" key="3">
    <source>
        <dbReference type="Proteomes" id="UP000279962"/>
    </source>
</evidence>
<evidence type="ECO:0000256" key="1">
    <source>
        <dbReference type="SAM" id="SignalP"/>
    </source>
</evidence>
<keyword evidence="1" id="KW-0732">Signal</keyword>